<dbReference type="Proteomes" id="UP001056120">
    <property type="component" value="Linkage Group LG24"/>
</dbReference>
<reference evidence="2" key="1">
    <citation type="journal article" date="2022" name="Mol. Ecol. Resour.">
        <title>The genomes of chicory, endive, great burdock and yacon provide insights into Asteraceae palaeo-polyploidization history and plant inulin production.</title>
        <authorList>
            <person name="Fan W."/>
            <person name="Wang S."/>
            <person name="Wang H."/>
            <person name="Wang A."/>
            <person name="Jiang F."/>
            <person name="Liu H."/>
            <person name="Zhao H."/>
            <person name="Xu D."/>
            <person name="Zhang Y."/>
        </authorList>
    </citation>
    <scope>NUCLEOTIDE SEQUENCE [LARGE SCALE GENOMIC DNA]</scope>
    <source>
        <strain evidence="2">cv. Yunnan</strain>
    </source>
</reference>
<name>A0ACB9APE1_9ASTR</name>
<accession>A0ACB9APE1</accession>
<comment type="caution">
    <text evidence="1">The sequence shown here is derived from an EMBL/GenBank/DDBJ whole genome shotgun (WGS) entry which is preliminary data.</text>
</comment>
<reference evidence="1 2" key="2">
    <citation type="journal article" date="2022" name="Mol. Ecol. Resour.">
        <title>The genomes of chicory, endive, great burdock and yacon provide insights into Asteraceae paleo-polyploidization history and plant inulin production.</title>
        <authorList>
            <person name="Fan W."/>
            <person name="Wang S."/>
            <person name="Wang H."/>
            <person name="Wang A."/>
            <person name="Jiang F."/>
            <person name="Liu H."/>
            <person name="Zhao H."/>
            <person name="Xu D."/>
            <person name="Zhang Y."/>
        </authorList>
    </citation>
    <scope>NUCLEOTIDE SEQUENCE [LARGE SCALE GENOMIC DNA]</scope>
    <source>
        <strain evidence="2">cv. Yunnan</strain>
        <tissue evidence="1">Leaves</tissue>
    </source>
</reference>
<protein>
    <submittedName>
        <fullName evidence="1">Uncharacterized protein</fullName>
    </submittedName>
</protein>
<dbReference type="EMBL" id="CM042041">
    <property type="protein sequence ID" value="KAI3712072.1"/>
    <property type="molecule type" value="Genomic_DNA"/>
</dbReference>
<proteinExistence type="predicted"/>
<evidence type="ECO:0000313" key="2">
    <source>
        <dbReference type="Proteomes" id="UP001056120"/>
    </source>
</evidence>
<gene>
    <name evidence="1" type="ORF">L1987_70621</name>
</gene>
<evidence type="ECO:0000313" key="1">
    <source>
        <dbReference type="EMBL" id="KAI3712072.1"/>
    </source>
</evidence>
<keyword evidence="2" id="KW-1185">Reference proteome</keyword>
<sequence>MLNVMYGVSFLLCYILITDLWLLMAYTSDLVQCQGLGLGLWMVFFKVSGSGHLLTGSWVFAFSTKEDIDAGMKSGTNQPTGLSTPLELADFVELGDLLVHYVNVDRFLFQCPCCSCFCFMKPKKGKPKEKEAKPKDKEAKPKDKESKETKPKEKEAKDEKKTE</sequence>
<organism evidence="1 2">
    <name type="scientific">Smallanthus sonchifolius</name>
    <dbReference type="NCBI Taxonomy" id="185202"/>
    <lineage>
        <taxon>Eukaryota</taxon>
        <taxon>Viridiplantae</taxon>
        <taxon>Streptophyta</taxon>
        <taxon>Embryophyta</taxon>
        <taxon>Tracheophyta</taxon>
        <taxon>Spermatophyta</taxon>
        <taxon>Magnoliopsida</taxon>
        <taxon>eudicotyledons</taxon>
        <taxon>Gunneridae</taxon>
        <taxon>Pentapetalae</taxon>
        <taxon>asterids</taxon>
        <taxon>campanulids</taxon>
        <taxon>Asterales</taxon>
        <taxon>Asteraceae</taxon>
        <taxon>Asteroideae</taxon>
        <taxon>Heliantheae alliance</taxon>
        <taxon>Millerieae</taxon>
        <taxon>Smallanthus</taxon>
    </lineage>
</organism>